<dbReference type="CDD" id="cd00086">
    <property type="entry name" value="homeodomain"/>
    <property type="match status" value="1"/>
</dbReference>
<evidence type="ECO:0000256" key="4">
    <source>
        <dbReference type="SAM" id="MobiDB-lite"/>
    </source>
</evidence>
<feature type="region of interest" description="Disordered" evidence="4">
    <location>
        <begin position="73"/>
        <end position="97"/>
    </location>
</feature>
<dbReference type="SUPFAM" id="SSF46689">
    <property type="entry name" value="Homeodomain-like"/>
    <property type="match status" value="1"/>
</dbReference>
<dbReference type="PANTHER" id="PTHR11850">
    <property type="entry name" value="HOMEOBOX PROTEIN TRANSCRIPTION FACTORS"/>
    <property type="match status" value="1"/>
</dbReference>
<organism evidence="6 7">
    <name type="scientific">Chaetoceros tenuissimus</name>
    <dbReference type="NCBI Taxonomy" id="426638"/>
    <lineage>
        <taxon>Eukaryota</taxon>
        <taxon>Sar</taxon>
        <taxon>Stramenopiles</taxon>
        <taxon>Ochrophyta</taxon>
        <taxon>Bacillariophyta</taxon>
        <taxon>Coscinodiscophyceae</taxon>
        <taxon>Chaetocerotophycidae</taxon>
        <taxon>Chaetocerotales</taxon>
        <taxon>Chaetocerotaceae</taxon>
        <taxon>Chaetoceros</taxon>
    </lineage>
</organism>
<dbReference type="Gene3D" id="1.10.10.60">
    <property type="entry name" value="Homeodomain-like"/>
    <property type="match status" value="1"/>
</dbReference>
<evidence type="ECO:0000256" key="2">
    <source>
        <dbReference type="ARBA" id="ARBA00023155"/>
    </source>
</evidence>
<reference evidence="6 7" key="1">
    <citation type="journal article" date="2021" name="Sci. Rep.">
        <title>The genome of the diatom Chaetoceros tenuissimus carries an ancient integrated fragment of an extant virus.</title>
        <authorList>
            <person name="Hongo Y."/>
            <person name="Kimura K."/>
            <person name="Takaki Y."/>
            <person name="Yoshida Y."/>
            <person name="Baba S."/>
            <person name="Kobayashi G."/>
            <person name="Nagasaki K."/>
            <person name="Hano T."/>
            <person name="Tomaru Y."/>
        </authorList>
    </citation>
    <scope>NUCLEOTIDE SEQUENCE [LARGE SCALE GENOMIC DNA]</scope>
    <source>
        <strain evidence="6 7">NIES-3715</strain>
    </source>
</reference>
<name>A0AAD3CZI3_9STRA</name>
<evidence type="ECO:0000256" key="3">
    <source>
        <dbReference type="ARBA" id="ARBA00023242"/>
    </source>
</evidence>
<dbReference type="InterPro" id="IPR001356">
    <property type="entry name" value="HD"/>
</dbReference>
<sequence length="325" mass="36451">MTKIILPEVSTENSTTKWQAVDPLEFSVMIANAAGIGQKKQNIYHNFLTQAIPSTQSIACGFLPSDLSEKVEDGRFDEDDELGSKTSNSNKKRTRKDTIAVTNPTVQDEKQSFSFLVTQNPTCPTAKMAVSQLLQLSQKLESTNTVTRASYEVFLKGLMDKSTALYNSKSTACEKSIAFADLYSKSILHLKAIVALGLALKEEDGVTSLTSKISSDEDDEYMDDEDYLNEPSKSKKVYNKKKFTKYMNQWMVKNWTNPYPDDEGLAVIADEHGTTPMIVSNWLINARTRKWRPAIVKAFEAGRPSELLLEDSTRIFEGKSLRKLK</sequence>
<keyword evidence="2 6" id="KW-0371">Homeobox</keyword>
<dbReference type="Pfam" id="PF05920">
    <property type="entry name" value="Homeobox_KN"/>
    <property type="match status" value="1"/>
</dbReference>
<feature type="domain" description="KN homeodomain" evidence="5">
    <location>
        <begin position="250"/>
        <end position="289"/>
    </location>
</feature>
<dbReference type="InterPro" id="IPR050224">
    <property type="entry name" value="TALE_homeobox"/>
</dbReference>
<keyword evidence="1 6" id="KW-0238">DNA-binding</keyword>
<keyword evidence="7" id="KW-1185">Reference proteome</keyword>
<dbReference type="AlphaFoldDB" id="A0AAD3CZI3"/>
<keyword evidence="3" id="KW-0539">Nucleus</keyword>
<gene>
    <name evidence="6" type="ORF">CTEN210_10512</name>
</gene>
<dbReference type="InterPro" id="IPR009057">
    <property type="entry name" value="Homeodomain-like_sf"/>
</dbReference>
<evidence type="ECO:0000313" key="6">
    <source>
        <dbReference type="EMBL" id="GFH54036.1"/>
    </source>
</evidence>
<accession>A0AAD3CZI3</accession>
<comment type="caution">
    <text evidence="6">The sequence shown here is derived from an EMBL/GenBank/DDBJ whole genome shotgun (WGS) entry which is preliminary data.</text>
</comment>
<dbReference type="InterPro" id="IPR008422">
    <property type="entry name" value="KN_HD"/>
</dbReference>
<dbReference type="Proteomes" id="UP001054902">
    <property type="component" value="Unassembled WGS sequence"/>
</dbReference>
<evidence type="ECO:0000259" key="5">
    <source>
        <dbReference type="Pfam" id="PF05920"/>
    </source>
</evidence>
<proteinExistence type="predicted"/>
<evidence type="ECO:0000313" key="7">
    <source>
        <dbReference type="Proteomes" id="UP001054902"/>
    </source>
</evidence>
<protein>
    <submittedName>
        <fullName evidence="6">Homeobox protein</fullName>
    </submittedName>
</protein>
<evidence type="ECO:0000256" key="1">
    <source>
        <dbReference type="ARBA" id="ARBA00023125"/>
    </source>
</evidence>
<dbReference type="EMBL" id="BLLK01000047">
    <property type="protein sequence ID" value="GFH54036.1"/>
    <property type="molecule type" value="Genomic_DNA"/>
</dbReference>
<dbReference type="GO" id="GO:0003677">
    <property type="term" value="F:DNA binding"/>
    <property type="evidence" value="ECO:0007669"/>
    <property type="project" value="UniProtKB-KW"/>
</dbReference>
<dbReference type="GO" id="GO:0006355">
    <property type="term" value="P:regulation of DNA-templated transcription"/>
    <property type="evidence" value="ECO:0007669"/>
    <property type="project" value="InterPro"/>
</dbReference>